<evidence type="ECO:0000256" key="10">
    <source>
        <dbReference type="ARBA" id="ARBA00023286"/>
    </source>
</evidence>
<evidence type="ECO:0000256" key="5">
    <source>
        <dbReference type="ARBA" id="ARBA00022989"/>
    </source>
</evidence>
<keyword evidence="5 12" id="KW-1133">Transmembrane helix</keyword>
<keyword evidence="8" id="KW-0675">Receptor</keyword>
<keyword evidence="6" id="KW-0406">Ion transport</keyword>
<dbReference type="Pfam" id="PF10613">
    <property type="entry name" value="Lig_chan-Glu_bd"/>
    <property type="match status" value="1"/>
</dbReference>
<keyword evidence="2" id="KW-0813">Transport</keyword>
<sequence>MKRGRKEKLKYLPHVAVLSAGPDLEIGGTFSPILDILSQQLGFCYKYMVPSDRLYGKVFENGTSTGTIGAVLNGDADMTGLLVVDEARMKHLDFTVPLFMERFLAVVKRPVLEPDVAGFVWTATLVAILFTSLTCTLLLGVYEALPLAETLSTPNDSSDGQPFMNLSLTSLLWCVAVLLCQGEACIDLDAQVLMTRCPIYCCTVYG</sequence>
<keyword evidence="10" id="KW-1071">Ligand-gated ion channel</keyword>
<dbReference type="PANTHER" id="PTHR42643">
    <property type="entry name" value="IONOTROPIC RECEPTOR 20A-RELATED"/>
    <property type="match status" value="1"/>
</dbReference>
<evidence type="ECO:0000256" key="6">
    <source>
        <dbReference type="ARBA" id="ARBA00023065"/>
    </source>
</evidence>
<dbReference type="GO" id="GO:0015276">
    <property type="term" value="F:ligand-gated monoatomic ion channel activity"/>
    <property type="evidence" value="ECO:0007669"/>
    <property type="project" value="InterPro"/>
</dbReference>
<evidence type="ECO:0000256" key="11">
    <source>
        <dbReference type="ARBA" id="ARBA00023303"/>
    </source>
</evidence>
<feature type="transmembrane region" description="Helical" evidence="12">
    <location>
        <begin position="162"/>
        <end position="180"/>
    </location>
</feature>
<keyword evidence="11" id="KW-0407">Ion channel</keyword>
<comment type="caution">
    <text evidence="14">The sequence shown here is derived from an EMBL/GenBank/DDBJ whole genome shotgun (WGS) entry which is preliminary data.</text>
</comment>
<dbReference type="Gene3D" id="3.40.190.10">
    <property type="entry name" value="Periplasmic binding protein-like II"/>
    <property type="match status" value="1"/>
</dbReference>
<evidence type="ECO:0000256" key="4">
    <source>
        <dbReference type="ARBA" id="ARBA00022692"/>
    </source>
</evidence>
<feature type="domain" description="Ionotropic glutamate receptor L-glutamate and glycine-binding" evidence="13">
    <location>
        <begin position="28"/>
        <end position="104"/>
    </location>
</feature>
<proteinExistence type="predicted"/>
<evidence type="ECO:0000256" key="7">
    <source>
        <dbReference type="ARBA" id="ARBA00023136"/>
    </source>
</evidence>
<feature type="transmembrane region" description="Helical" evidence="12">
    <location>
        <begin position="118"/>
        <end position="142"/>
    </location>
</feature>
<evidence type="ECO:0000256" key="1">
    <source>
        <dbReference type="ARBA" id="ARBA00004651"/>
    </source>
</evidence>
<dbReference type="PANTHER" id="PTHR42643:SF24">
    <property type="entry name" value="IONOTROPIC RECEPTOR 60A"/>
    <property type="match status" value="1"/>
</dbReference>
<evidence type="ECO:0000256" key="9">
    <source>
        <dbReference type="ARBA" id="ARBA00023180"/>
    </source>
</evidence>
<dbReference type="InterPro" id="IPR019594">
    <property type="entry name" value="Glu/Gly-bd"/>
</dbReference>
<keyword evidence="4 12" id="KW-0812">Transmembrane</keyword>
<evidence type="ECO:0000313" key="15">
    <source>
        <dbReference type="Proteomes" id="UP001487740"/>
    </source>
</evidence>
<keyword evidence="9" id="KW-0325">Glycoprotein</keyword>
<comment type="subcellular location">
    <subcellularLocation>
        <location evidence="1">Cell membrane</location>
        <topology evidence="1">Multi-pass membrane protein</topology>
    </subcellularLocation>
</comment>
<accession>A0AAW0SUF7</accession>
<evidence type="ECO:0000256" key="2">
    <source>
        <dbReference type="ARBA" id="ARBA00022448"/>
    </source>
</evidence>
<reference evidence="14 15" key="1">
    <citation type="submission" date="2023-03" db="EMBL/GenBank/DDBJ databases">
        <title>High-quality genome of Scylla paramamosain provides insights in environmental adaptation.</title>
        <authorList>
            <person name="Zhang L."/>
        </authorList>
    </citation>
    <scope>NUCLEOTIDE SEQUENCE [LARGE SCALE GENOMIC DNA]</scope>
    <source>
        <strain evidence="14">LZ_2023a</strain>
        <tissue evidence="14">Muscle</tissue>
    </source>
</reference>
<evidence type="ECO:0000256" key="3">
    <source>
        <dbReference type="ARBA" id="ARBA00022475"/>
    </source>
</evidence>
<dbReference type="Proteomes" id="UP001487740">
    <property type="component" value="Unassembled WGS sequence"/>
</dbReference>
<evidence type="ECO:0000259" key="13">
    <source>
        <dbReference type="Pfam" id="PF10613"/>
    </source>
</evidence>
<evidence type="ECO:0000256" key="12">
    <source>
        <dbReference type="SAM" id="Phobius"/>
    </source>
</evidence>
<keyword evidence="3" id="KW-1003">Cell membrane</keyword>
<dbReference type="EMBL" id="JARAKH010000045">
    <property type="protein sequence ID" value="KAK8378381.1"/>
    <property type="molecule type" value="Genomic_DNA"/>
</dbReference>
<dbReference type="SUPFAM" id="SSF53850">
    <property type="entry name" value="Periplasmic binding protein-like II"/>
    <property type="match status" value="1"/>
</dbReference>
<gene>
    <name evidence="14" type="ORF">O3P69_011098</name>
</gene>
<evidence type="ECO:0000256" key="8">
    <source>
        <dbReference type="ARBA" id="ARBA00023170"/>
    </source>
</evidence>
<name>A0AAW0SUF7_SCYPA</name>
<keyword evidence="15" id="KW-1185">Reference proteome</keyword>
<keyword evidence="7 12" id="KW-0472">Membrane</keyword>
<organism evidence="14 15">
    <name type="scientific">Scylla paramamosain</name>
    <name type="common">Mud crab</name>
    <dbReference type="NCBI Taxonomy" id="85552"/>
    <lineage>
        <taxon>Eukaryota</taxon>
        <taxon>Metazoa</taxon>
        <taxon>Ecdysozoa</taxon>
        <taxon>Arthropoda</taxon>
        <taxon>Crustacea</taxon>
        <taxon>Multicrustacea</taxon>
        <taxon>Malacostraca</taxon>
        <taxon>Eumalacostraca</taxon>
        <taxon>Eucarida</taxon>
        <taxon>Decapoda</taxon>
        <taxon>Pleocyemata</taxon>
        <taxon>Brachyura</taxon>
        <taxon>Eubrachyura</taxon>
        <taxon>Portunoidea</taxon>
        <taxon>Portunidae</taxon>
        <taxon>Portuninae</taxon>
        <taxon>Scylla</taxon>
    </lineage>
</organism>
<dbReference type="InterPro" id="IPR052192">
    <property type="entry name" value="Insect_Ionotropic_Sensory_Rcpt"/>
</dbReference>
<protein>
    <recommendedName>
        <fullName evidence="13">Ionotropic glutamate receptor L-glutamate and glycine-binding domain-containing protein</fullName>
    </recommendedName>
</protein>
<dbReference type="AlphaFoldDB" id="A0AAW0SUF7"/>
<dbReference type="GO" id="GO:0005886">
    <property type="term" value="C:plasma membrane"/>
    <property type="evidence" value="ECO:0007669"/>
    <property type="project" value="UniProtKB-SubCell"/>
</dbReference>
<evidence type="ECO:0000313" key="14">
    <source>
        <dbReference type="EMBL" id="KAK8378381.1"/>
    </source>
</evidence>